<evidence type="ECO:0000256" key="4">
    <source>
        <dbReference type="ARBA" id="ARBA00005524"/>
    </source>
</evidence>
<evidence type="ECO:0000259" key="6">
    <source>
        <dbReference type="Pfam" id="PF01676"/>
    </source>
</evidence>
<evidence type="ECO:0000256" key="2">
    <source>
        <dbReference type="ARBA" id="ARBA00002315"/>
    </source>
</evidence>
<evidence type="ECO:0000256" key="3">
    <source>
        <dbReference type="ARBA" id="ARBA00004921"/>
    </source>
</evidence>
<organism evidence="7">
    <name type="scientific">freshwater metagenome</name>
    <dbReference type="NCBI Taxonomy" id="449393"/>
    <lineage>
        <taxon>unclassified sequences</taxon>
        <taxon>metagenomes</taxon>
        <taxon>ecological metagenomes</taxon>
    </lineage>
</organism>
<sequence length="336" mass="35046">MQRILVIPDGLAETPGGAGTTLSSFTPMALNAIARRGAVRRVATTPPGLQPGSETGLPLLLGWTPGGPVSRGRIDAAAHGLTEPAGAVVHRVDVRHDDGRPWPELAETGLSLLHGLDEALHVQRLSGHRLLIWGHRDPTLPRRLDLDDLGAANGVEGTHDPDDLPRFQLWPDGEVPGPILDEDTVVVCAPRSTMAGVARLMGAAVVHPTGATGRPGTDVAAKARAATSLLRDGIHTVVVHVGSPDEASHARDPQAKRLEAQKIDRDLLAPLAALVLDLGATLAVCPDHGTDPRTGAHVADPVPAVVWGPGVRASGPNVVTEEAVAHEPVVHGPWET</sequence>
<dbReference type="Pfam" id="PF01676">
    <property type="entry name" value="Metalloenzyme"/>
    <property type="match status" value="1"/>
</dbReference>
<evidence type="ECO:0000313" key="7">
    <source>
        <dbReference type="EMBL" id="CAB4957778.1"/>
    </source>
</evidence>
<comment type="pathway">
    <text evidence="3">Carbohydrate degradation.</text>
</comment>
<dbReference type="EMBL" id="CAFBMK010000430">
    <property type="protein sequence ID" value="CAB4957778.1"/>
    <property type="molecule type" value="Genomic_DNA"/>
</dbReference>
<gene>
    <name evidence="7" type="ORF">UFOPK3564_03869</name>
</gene>
<reference evidence="7" key="1">
    <citation type="submission" date="2020-05" db="EMBL/GenBank/DDBJ databases">
        <authorList>
            <person name="Chiriac C."/>
            <person name="Salcher M."/>
            <person name="Ghai R."/>
            <person name="Kavagutti S V."/>
        </authorList>
    </citation>
    <scope>NUCLEOTIDE SEQUENCE</scope>
</reference>
<dbReference type="GO" id="GO:0046872">
    <property type="term" value="F:metal ion binding"/>
    <property type="evidence" value="ECO:0007669"/>
    <property type="project" value="InterPro"/>
</dbReference>
<comment type="catalytic activity">
    <reaction evidence="1">
        <text>(2R)-2-phosphoglycerate = (2R)-3-phosphoglycerate</text>
        <dbReference type="Rhea" id="RHEA:15901"/>
        <dbReference type="ChEBI" id="CHEBI:58272"/>
        <dbReference type="ChEBI" id="CHEBI:58289"/>
        <dbReference type="EC" id="5.4.2.12"/>
    </reaction>
</comment>
<dbReference type="InterPro" id="IPR004456">
    <property type="entry name" value="Pglycerate_mutase_ApgM"/>
</dbReference>
<dbReference type="PANTHER" id="PTHR31209">
    <property type="entry name" value="COFACTOR-INDEPENDENT PHOSPHOGLYCERATE MUTASE"/>
    <property type="match status" value="1"/>
</dbReference>
<dbReference type="InterPro" id="IPR017850">
    <property type="entry name" value="Alkaline_phosphatase_core_sf"/>
</dbReference>
<evidence type="ECO:0000256" key="1">
    <source>
        <dbReference type="ARBA" id="ARBA00000370"/>
    </source>
</evidence>
<accession>A0A6J7KMZ2</accession>
<protein>
    <submittedName>
        <fullName evidence="7">Unannotated protein</fullName>
    </submittedName>
</protein>
<evidence type="ECO:0000256" key="5">
    <source>
        <dbReference type="ARBA" id="ARBA00023152"/>
    </source>
</evidence>
<dbReference type="GO" id="GO:0006096">
    <property type="term" value="P:glycolytic process"/>
    <property type="evidence" value="ECO:0007669"/>
    <property type="project" value="UniProtKB-KW"/>
</dbReference>
<dbReference type="Gene3D" id="3.40.720.10">
    <property type="entry name" value="Alkaline Phosphatase, subunit A"/>
    <property type="match status" value="1"/>
</dbReference>
<dbReference type="SUPFAM" id="SSF53649">
    <property type="entry name" value="Alkaline phosphatase-like"/>
    <property type="match status" value="1"/>
</dbReference>
<dbReference type="InterPro" id="IPR006124">
    <property type="entry name" value="Metalloenzyme"/>
</dbReference>
<feature type="domain" description="Metalloenzyme" evidence="6">
    <location>
        <begin position="3"/>
        <end position="313"/>
    </location>
</feature>
<dbReference type="GO" id="GO:0004619">
    <property type="term" value="F:phosphoglycerate mutase activity"/>
    <property type="evidence" value="ECO:0007669"/>
    <property type="project" value="UniProtKB-EC"/>
</dbReference>
<comment type="function">
    <text evidence="2">Catalyzes the interconversion of 2-phosphoglycerate and 3-phosphoglycerate.</text>
</comment>
<dbReference type="PANTHER" id="PTHR31209:SF0">
    <property type="entry name" value="METALLOENZYME DOMAIN-CONTAINING PROTEIN"/>
    <property type="match status" value="1"/>
</dbReference>
<keyword evidence="5" id="KW-0324">Glycolysis</keyword>
<comment type="similarity">
    <text evidence="4">Belongs to the BPG-independent phosphoglycerate mutase family. A-PGAM subfamily.</text>
</comment>
<proteinExistence type="inferred from homology"/>
<name>A0A6J7KMZ2_9ZZZZ</name>
<dbReference type="AlphaFoldDB" id="A0A6J7KMZ2"/>